<dbReference type="EMBL" id="NXGX01000005">
    <property type="protein sequence ID" value="PKR57711.1"/>
    <property type="molecule type" value="Genomic_DNA"/>
</dbReference>
<dbReference type="PANTHER" id="PTHR33376">
    <property type="match status" value="1"/>
</dbReference>
<comment type="caution">
    <text evidence="4">The sequence shown here is derived from an EMBL/GenBank/DDBJ whole genome shotgun (WGS) entry which is preliminary data.</text>
</comment>
<dbReference type="Gene3D" id="3.40.190.170">
    <property type="entry name" value="Bacterial extracellular solute-binding protein, family 7"/>
    <property type="match status" value="1"/>
</dbReference>
<proteinExistence type="inferred from homology"/>
<comment type="similarity">
    <text evidence="1">Belongs to the bacterial solute-binding protein 7 family.</text>
</comment>
<dbReference type="PANTHER" id="PTHR33376:SF7">
    <property type="entry name" value="C4-DICARBOXYLATE-BINDING PROTEIN DCTB"/>
    <property type="match status" value="1"/>
</dbReference>
<evidence type="ECO:0000313" key="5">
    <source>
        <dbReference type="Proteomes" id="UP000233332"/>
    </source>
</evidence>
<dbReference type="InterPro" id="IPR004682">
    <property type="entry name" value="TRAP_DctP"/>
</dbReference>
<organism evidence="4 5">
    <name type="scientific">Thalassospira lohafexi</name>
    <dbReference type="NCBI Taxonomy" id="744227"/>
    <lineage>
        <taxon>Bacteria</taxon>
        <taxon>Pseudomonadati</taxon>
        <taxon>Pseudomonadota</taxon>
        <taxon>Alphaproteobacteria</taxon>
        <taxon>Rhodospirillales</taxon>
        <taxon>Thalassospiraceae</taxon>
        <taxon>Thalassospira</taxon>
    </lineage>
</organism>
<dbReference type="InterPro" id="IPR018389">
    <property type="entry name" value="DctP_fam"/>
</dbReference>
<dbReference type="InterPro" id="IPR038404">
    <property type="entry name" value="TRAP_DctP_sf"/>
</dbReference>
<evidence type="ECO:0000256" key="1">
    <source>
        <dbReference type="ARBA" id="ARBA00009023"/>
    </source>
</evidence>
<dbReference type="Proteomes" id="UP000233332">
    <property type="component" value="Unassembled WGS sequence"/>
</dbReference>
<dbReference type="NCBIfam" id="NF037995">
    <property type="entry name" value="TRAP_S1"/>
    <property type="match status" value="1"/>
</dbReference>
<keyword evidence="3" id="KW-0732">Signal</keyword>
<dbReference type="NCBIfam" id="TIGR00787">
    <property type="entry name" value="dctP"/>
    <property type="match status" value="1"/>
</dbReference>
<evidence type="ECO:0000256" key="3">
    <source>
        <dbReference type="ARBA" id="ARBA00022729"/>
    </source>
</evidence>
<reference evidence="4 5" key="1">
    <citation type="submission" date="2017-09" db="EMBL/GenBank/DDBJ databases">
        <title>Biodiversity and function of Thalassospira species in the particle-attached aromatic-hydrocarbon-degrading consortia from the surface seawater of the China South Sea.</title>
        <authorList>
            <person name="Dong C."/>
            <person name="Lai Q."/>
            <person name="Shao Z."/>
        </authorList>
    </citation>
    <scope>NUCLEOTIDE SEQUENCE [LARGE SCALE GENOMIC DNA]</scope>
    <source>
        <strain evidence="4 5">139Z-12</strain>
    </source>
</reference>
<evidence type="ECO:0000256" key="2">
    <source>
        <dbReference type="ARBA" id="ARBA00022448"/>
    </source>
</evidence>
<sequence length="408" mass="44978">MQTDFAMLFSPNRRCTTFRMHPVTKPSIAARHECPAQLIITLSGKYQATFEAPLLCPLPGKGERMTFIRKLRHATLAATIGLGTVLSASANAQTIVKFAHVDGEGDLLNNPYWTFTEVFDNVLQNQSGGRYKLEVFPNGQLGDLESLAEQNAIGVVDMVGGLNAGHLAAYYPPAQILEMPYTFPTTEVARKVLNEGPFGDKLADMIAEGSGVRIMSYLTGAFRNFSNSVRPIHTPEDMKGLKIRTQTVPLHMEMVKALGASPTPIAWAELYSALQTGVVDGQENAPYTMLLTNLQEVQKYYTLDHHLINMPLITINDDFYQGLSDEDKVIFDNATQEATFAMLGIIAAKESQDLKIIRDAGVEIYQPTPAEFQQFVDATKEPIRAFMEEKVGAELIDELEAAVKAAQE</sequence>
<protein>
    <submittedName>
        <fullName evidence="4">C4-dicarboxylate ABC transporter substrate-binding protein</fullName>
    </submittedName>
</protein>
<gene>
    <name evidence="4" type="ORF">COO92_13115</name>
</gene>
<keyword evidence="2" id="KW-0813">Transport</keyword>
<dbReference type="GO" id="GO:0055085">
    <property type="term" value="P:transmembrane transport"/>
    <property type="evidence" value="ECO:0007669"/>
    <property type="project" value="InterPro"/>
</dbReference>
<name>A0A2N3L4I4_9PROT</name>
<evidence type="ECO:0000313" key="4">
    <source>
        <dbReference type="EMBL" id="PKR57711.1"/>
    </source>
</evidence>
<keyword evidence="5" id="KW-1185">Reference proteome</keyword>
<dbReference type="GO" id="GO:0030288">
    <property type="term" value="C:outer membrane-bounded periplasmic space"/>
    <property type="evidence" value="ECO:0007669"/>
    <property type="project" value="InterPro"/>
</dbReference>
<dbReference type="AlphaFoldDB" id="A0A2N3L4I4"/>
<accession>A0A2N3L4I4</accession>
<dbReference type="Pfam" id="PF03480">
    <property type="entry name" value="DctP"/>
    <property type="match status" value="1"/>
</dbReference>